<keyword evidence="3" id="KW-1185">Reference proteome</keyword>
<keyword evidence="2" id="KW-0378">Hydrolase</keyword>
<name>A0A0A0K406_9MICO</name>
<dbReference type="STRING" id="1385519.N801_15525"/>
<evidence type="ECO:0000256" key="1">
    <source>
        <dbReference type="SAM" id="MobiDB-lite"/>
    </source>
</evidence>
<dbReference type="GO" id="GO:0004177">
    <property type="term" value="F:aminopeptidase activity"/>
    <property type="evidence" value="ECO:0007669"/>
    <property type="project" value="UniProtKB-KW"/>
</dbReference>
<protein>
    <submittedName>
        <fullName evidence="2">Methionine aminopeptidase</fullName>
    </submittedName>
</protein>
<sequence length="62" mass="7246">MAYWYNIATQQVETDENRSRNDDVMGPYDTEDEARGALASARENTEKWDAEDRAWEGKDEED</sequence>
<reference evidence="2 3" key="1">
    <citation type="submission" date="2013-08" db="EMBL/GenBank/DDBJ databases">
        <title>The genome sequence of Knoellia aerolata.</title>
        <authorList>
            <person name="Zhu W."/>
            <person name="Wang G."/>
        </authorList>
    </citation>
    <scope>NUCLEOTIDE SEQUENCE [LARGE SCALE GENOMIC DNA]</scope>
    <source>
        <strain evidence="2 3">DSM 18566</strain>
    </source>
</reference>
<keyword evidence="2" id="KW-0031">Aminopeptidase</keyword>
<accession>A0A0A0K406</accession>
<comment type="caution">
    <text evidence="2">The sequence shown here is derived from an EMBL/GenBank/DDBJ whole genome shotgun (WGS) entry which is preliminary data.</text>
</comment>
<dbReference type="EMBL" id="AVPL01000004">
    <property type="protein sequence ID" value="KGN42491.1"/>
    <property type="molecule type" value="Genomic_DNA"/>
</dbReference>
<feature type="region of interest" description="Disordered" evidence="1">
    <location>
        <begin position="12"/>
        <end position="62"/>
    </location>
</feature>
<organism evidence="2 3">
    <name type="scientific">Knoellia aerolata DSM 18566</name>
    <dbReference type="NCBI Taxonomy" id="1385519"/>
    <lineage>
        <taxon>Bacteria</taxon>
        <taxon>Bacillati</taxon>
        <taxon>Actinomycetota</taxon>
        <taxon>Actinomycetes</taxon>
        <taxon>Micrococcales</taxon>
        <taxon>Intrasporangiaceae</taxon>
        <taxon>Knoellia</taxon>
    </lineage>
</organism>
<gene>
    <name evidence="2" type="ORF">N801_15525</name>
</gene>
<evidence type="ECO:0000313" key="2">
    <source>
        <dbReference type="EMBL" id="KGN42491.1"/>
    </source>
</evidence>
<dbReference type="eggNOG" id="ENOG5033BD3">
    <property type="taxonomic scope" value="Bacteria"/>
</dbReference>
<dbReference type="OrthoDB" id="3268477at2"/>
<keyword evidence="2" id="KW-0645">Protease</keyword>
<evidence type="ECO:0000313" key="3">
    <source>
        <dbReference type="Proteomes" id="UP000030013"/>
    </source>
</evidence>
<proteinExistence type="predicted"/>
<dbReference type="RefSeq" id="WP_035932697.1">
    <property type="nucleotide sequence ID" value="NZ_AVPL01000004.1"/>
</dbReference>
<dbReference type="Proteomes" id="UP000030013">
    <property type="component" value="Unassembled WGS sequence"/>
</dbReference>
<dbReference type="AlphaFoldDB" id="A0A0A0K406"/>
<feature type="compositionally biased region" description="Basic and acidic residues" evidence="1">
    <location>
        <begin position="43"/>
        <end position="62"/>
    </location>
</feature>